<keyword evidence="1" id="KW-0175">Coiled coil</keyword>
<proteinExistence type="predicted"/>
<evidence type="ECO:0000313" key="4">
    <source>
        <dbReference type="Proteomes" id="UP000663844"/>
    </source>
</evidence>
<gene>
    <name evidence="3" type="ORF">OXD698_LOCUS50869</name>
</gene>
<evidence type="ECO:0000256" key="1">
    <source>
        <dbReference type="SAM" id="Coils"/>
    </source>
</evidence>
<name>A0A820NGZ3_9BILA</name>
<reference evidence="3" key="1">
    <citation type="submission" date="2021-02" db="EMBL/GenBank/DDBJ databases">
        <authorList>
            <person name="Nowell W R."/>
        </authorList>
    </citation>
    <scope>NUCLEOTIDE SEQUENCE</scope>
</reference>
<organism evidence="3 4">
    <name type="scientific">Adineta steineri</name>
    <dbReference type="NCBI Taxonomy" id="433720"/>
    <lineage>
        <taxon>Eukaryota</taxon>
        <taxon>Metazoa</taxon>
        <taxon>Spiralia</taxon>
        <taxon>Gnathifera</taxon>
        <taxon>Rotifera</taxon>
        <taxon>Eurotatoria</taxon>
        <taxon>Bdelloidea</taxon>
        <taxon>Adinetida</taxon>
        <taxon>Adinetidae</taxon>
        <taxon>Adineta</taxon>
    </lineage>
</organism>
<protein>
    <recommendedName>
        <fullName evidence="2">Nas2 N-terminal domain-containing protein</fullName>
    </recommendedName>
</protein>
<sequence length="49" mass="5717">INMNREELLELVKQKDDIEKELNELADELKTQNNVGMTEALVDKEGYPR</sequence>
<dbReference type="Gene3D" id="6.10.140.1710">
    <property type="match status" value="1"/>
</dbReference>
<evidence type="ECO:0000259" key="2">
    <source>
        <dbReference type="Pfam" id="PF18265"/>
    </source>
</evidence>
<evidence type="ECO:0000313" key="3">
    <source>
        <dbReference type="EMBL" id="CAF4390383.1"/>
    </source>
</evidence>
<feature type="coiled-coil region" evidence="1">
    <location>
        <begin position="1"/>
        <end position="35"/>
    </location>
</feature>
<dbReference type="AlphaFoldDB" id="A0A820NGZ3"/>
<dbReference type="InterPro" id="IPR040815">
    <property type="entry name" value="Nas2_N"/>
</dbReference>
<comment type="caution">
    <text evidence="3">The sequence shown here is derived from an EMBL/GenBank/DDBJ whole genome shotgun (WGS) entry which is preliminary data.</text>
</comment>
<feature type="domain" description="Nas2 N-terminal" evidence="2">
    <location>
        <begin position="9"/>
        <end position="49"/>
    </location>
</feature>
<dbReference type="Proteomes" id="UP000663844">
    <property type="component" value="Unassembled WGS sequence"/>
</dbReference>
<dbReference type="Pfam" id="PF18265">
    <property type="entry name" value="Nas2_N"/>
    <property type="match status" value="1"/>
</dbReference>
<accession>A0A820NGZ3</accession>
<dbReference type="EMBL" id="CAJOAZ010025110">
    <property type="protein sequence ID" value="CAF4390383.1"/>
    <property type="molecule type" value="Genomic_DNA"/>
</dbReference>
<feature type="non-terminal residue" evidence="3">
    <location>
        <position position="1"/>
    </location>
</feature>